<accession>A0ABR8DBH5</accession>
<protein>
    <submittedName>
        <fullName evidence="1">Uncharacterized protein</fullName>
    </submittedName>
</protein>
<evidence type="ECO:0000313" key="2">
    <source>
        <dbReference type="Proteomes" id="UP000661112"/>
    </source>
</evidence>
<name>A0ABR8DBH5_9NOST</name>
<reference evidence="1 2" key="1">
    <citation type="journal article" date="2020" name="ISME J.">
        <title>Comparative genomics reveals insights into cyanobacterial evolution and habitat adaptation.</title>
        <authorList>
            <person name="Chen M.Y."/>
            <person name="Teng W.K."/>
            <person name="Zhao L."/>
            <person name="Hu C.X."/>
            <person name="Zhou Y.K."/>
            <person name="Han B.P."/>
            <person name="Song L.R."/>
            <person name="Shu W.S."/>
        </authorList>
    </citation>
    <scope>NUCLEOTIDE SEQUENCE [LARGE SCALE GENOMIC DNA]</scope>
    <source>
        <strain evidence="1 2">FACHB-119</strain>
    </source>
</reference>
<proteinExistence type="predicted"/>
<dbReference type="RefSeq" id="WP_190476712.1">
    <property type="nucleotide sequence ID" value="NZ_JACJSG010000039.1"/>
</dbReference>
<dbReference type="Proteomes" id="UP000661112">
    <property type="component" value="Unassembled WGS sequence"/>
</dbReference>
<evidence type="ECO:0000313" key="1">
    <source>
        <dbReference type="EMBL" id="MBD2503705.1"/>
    </source>
</evidence>
<gene>
    <name evidence="1" type="ORF">H6G83_24365</name>
</gene>
<organism evidence="1 2">
    <name type="scientific">Anabaena azotica FACHB-119</name>
    <dbReference type="NCBI Taxonomy" id="947527"/>
    <lineage>
        <taxon>Bacteria</taxon>
        <taxon>Bacillati</taxon>
        <taxon>Cyanobacteriota</taxon>
        <taxon>Cyanophyceae</taxon>
        <taxon>Nostocales</taxon>
        <taxon>Nostocaceae</taxon>
        <taxon>Anabaena</taxon>
        <taxon>Anabaena azotica</taxon>
    </lineage>
</organism>
<comment type="caution">
    <text evidence="1">The sequence shown here is derived from an EMBL/GenBank/DDBJ whole genome shotgun (WGS) entry which is preliminary data.</text>
</comment>
<keyword evidence="2" id="KW-1185">Reference proteome</keyword>
<dbReference type="EMBL" id="JACJSG010000039">
    <property type="protein sequence ID" value="MBD2503705.1"/>
    <property type="molecule type" value="Genomic_DNA"/>
</dbReference>
<sequence>MTKAILNESELTQKNITQLLSQLSITEQNTYYEREEIISKFPPNDEEFSLIEELELLTVNFRGYAHQIQETGQVANKNQVIEQLKSMQVLNIPQIARFFFDNNGKYEQMKSYIRMLDYLRLLMLEYLQFQNKSN</sequence>